<proteinExistence type="predicted"/>
<protein>
    <submittedName>
        <fullName evidence="1">Uncharacterized protein</fullName>
    </submittedName>
</protein>
<evidence type="ECO:0000313" key="1">
    <source>
        <dbReference type="EMBL" id="CAG6736754.1"/>
    </source>
</evidence>
<dbReference type="EMBL" id="HBUF01400516">
    <property type="protein sequence ID" value="CAG6736754.1"/>
    <property type="molecule type" value="Transcribed_RNA"/>
</dbReference>
<accession>A0A8D9E2C3</accession>
<reference evidence="1" key="1">
    <citation type="submission" date="2021-05" db="EMBL/GenBank/DDBJ databases">
        <authorList>
            <person name="Alioto T."/>
            <person name="Alioto T."/>
            <person name="Gomez Garrido J."/>
        </authorList>
    </citation>
    <scope>NUCLEOTIDE SEQUENCE</scope>
</reference>
<dbReference type="AlphaFoldDB" id="A0A8D9E2C3"/>
<name>A0A8D9E2C3_9HEMI</name>
<sequence length="112" mass="12603">MKINLLSGMGIFDGKVGLSNPSKTYSKCMIFPRKKINSETLPCGLELSFASYEHAYYIHASTLNFIRHVHALGPSVQHIIYLPSFIREKAVIRNRGRTDKAADTKTKMISMV</sequence>
<organism evidence="1">
    <name type="scientific">Cacopsylla melanoneura</name>
    <dbReference type="NCBI Taxonomy" id="428564"/>
    <lineage>
        <taxon>Eukaryota</taxon>
        <taxon>Metazoa</taxon>
        <taxon>Ecdysozoa</taxon>
        <taxon>Arthropoda</taxon>
        <taxon>Hexapoda</taxon>
        <taxon>Insecta</taxon>
        <taxon>Pterygota</taxon>
        <taxon>Neoptera</taxon>
        <taxon>Paraneoptera</taxon>
        <taxon>Hemiptera</taxon>
        <taxon>Sternorrhyncha</taxon>
        <taxon>Psylloidea</taxon>
        <taxon>Psyllidae</taxon>
        <taxon>Psyllinae</taxon>
        <taxon>Cacopsylla</taxon>
    </lineage>
</organism>